<evidence type="ECO:0000313" key="3">
    <source>
        <dbReference type="EMBL" id="GAN60387.1"/>
    </source>
</evidence>
<dbReference type="PANTHER" id="PTHR33169">
    <property type="entry name" value="PADR-FAMILY TRANSCRIPTIONAL REGULATOR"/>
    <property type="match status" value="1"/>
</dbReference>
<sequence>MVPVCIQYLLPTFIQSRAALQRMTEPGTAVEPNLVQFKKGVLELCVLALLSHSDSYGYDIASRLSDAIDMGEGTIYPLMRRMQKDGLVSTYFVESPSGPPRKYYTLTPNGEVSLQAQKTAWIGFTKAVSSLLDIQDSAATPPQQQTDQPSAPAGGHSPLTVHKPIRKTPA</sequence>
<dbReference type="PANTHER" id="PTHR33169:SF24">
    <property type="entry name" value="TRANSCRIPTIONAL REGULATOR, PADR FAMILY"/>
    <property type="match status" value="1"/>
</dbReference>
<organism evidence="3 5">
    <name type="scientific">Acetobacter cibinongensis</name>
    <dbReference type="NCBI Taxonomy" id="146475"/>
    <lineage>
        <taxon>Bacteria</taxon>
        <taxon>Pseudomonadati</taxon>
        <taxon>Pseudomonadota</taxon>
        <taxon>Alphaproteobacteria</taxon>
        <taxon>Acetobacterales</taxon>
        <taxon>Acetobacteraceae</taxon>
        <taxon>Acetobacter</taxon>
    </lineage>
</organism>
<dbReference type="SUPFAM" id="SSF46785">
    <property type="entry name" value="Winged helix' DNA-binding domain"/>
    <property type="match status" value="1"/>
</dbReference>
<dbReference type="STRING" id="1231339.Abci_011_117"/>
<reference evidence="4 6" key="2">
    <citation type="submission" date="2019-07" db="EMBL/GenBank/DDBJ databases">
        <title>Whole genome shotgun sequence of Acetobacter cibinongensis NBRC 16605.</title>
        <authorList>
            <person name="Hosoyama A."/>
            <person name="Uohara A."/>
            <person name="Ohji S."/>
            <person name="Ichikawa N."/>
        </authorList>
    </citation>
    <scope>NUCLEOTIDE SEQUENCE [LARGE SCALE GENOMIC DNA]</scope>
    <source>
        <strain evidence="4 6">NBRC 16605</strain>
    </source>
</reference>
<protein>
    <submittedName>
        <fullName evidence="3">Transcriptional regulator PadR</fullName>
    </submittedName>
</protein>
<dbReference type="InterPro" id="IPR036390">
    <property type="entry name" value="WH_DNA-bd_sf"/>
</dbReference>
<accession>A0A0D6N310</accession>
<dbReference type="EMBL" id="BJVU01000002">
    <property type="protein sequence ID" value="GEL58091.1"/>
    <property type="molecule type" value="Genomic_DNA"/>
</dbReference>
<comment type="caution">
    <text evidence="3">The sequence shown here is derived from an EMBL/GenBank/DDBJ whole genome shotgun (WGS) entry which is preliminary data.</text>
</comment>
<dbReference type="AlphaFoldDB" id="A0A0D6N310"/>
<evidence type="ECO:0000313" key="5">
    <source>
        <dbReference type="Proteomes" id="UP000032671"/>
    </source>
</evidence>
<name>A0A0D6N310_9PROT</name>
<dbReference type="Proteomes" id="UP000032671">
    <property type="component" value="Unassembled WGS sequence"/>
</dbReference>
<evidence type="ECO:0000256" key="1">
    <source>
        <dbReference type="SAM" id="MobiDB-lite"/>
    </source>
</evidence>
<dbReference type="Proteomes" id="UP000321891">
    <property type="component" value="Unassembled WGS sequence"/>
</dbReference>
<proteinExistence type="predicted"/>
<evidence type="ECO:0000313" key="6">
    <source>
        <dbReference type="Proteomes" id="UP000321891"/>
    </source>
</evidence>
<accession>A0A6N3SLC0</accession>
<evidence type="ECO:0000313" key="4">
    <source>
        <dbReference type="EMBL" id="GEL58091.1"/>
    </source>
</evidence>
<dbReference type="InterPro" id="IPR052509">
    <property type="entry name" value="Metal_resp_DNA-bind_regulator"/>
</dbReference>
<gene>
    <name evidence="3" type="ORF">Abci_011_117</name>
    <name evidence="4" type="ORF">ACI01nite_06930</name>
</gene>
<dbReference type="Pfam" id="PF03551">
    <property type="entry name" value="PadR"/>
    <property type="match status" value="1"/>
</dbReference>
<evidence type="ECO:0000259" key="2">
    <source>
        <dbReference type="Pfam" id="PF03551"/>
    </source>
</evidence>
<feature type="compositionally biased region" description="Low complexity" evidence="1">
    <location>
        <begin position="137"/>
        <end position="153"/>
    </location>
</feature>
<dbReference type="InterPro" id="IPR036388">
    <property type="entry name" value="WH-like_DNA-bd_sf"/>
</dbReference>
<keyword evidence="6" id="KW-1185">Reference proteome</keyword>
<dbReference type="InterPro" id="IPR005149">
    <property type="entry name" value="Tscrpt_reg_PadR_N"/>
</dbReference>
<feature type="domain" description="Transcription regulator PadR N-terminal" evidence="2">
    <location>
        <begin position="46"/>
        <end position="115"/>
    </location>
</feature>
<reference evidence="3 5" key="1">
    <citation type="submission" date="2012-11" db="EMBL/GenBank/DDBJ databases">
        <title>Whole genome sequence of Acetobacter cibinongensis 4H-1.</title>
        <authorList>
            <person name="Azuma Y."/>
            <person name="Higashiura N."/>
            <person name="Hirakawa H."/>
            <person name="Matsushita K."/>
        </authorList>
    </citation>
    <scope>NUCLEOTIDE SEQUENCE [LARGE SCALE GENOMIC DNA]</scope>
    <source>
        <strain evidence="3 5">4H-1</strain>
    </source>
</reference>
<feature type="region of interest" description="Disordered" evidence="1">
    <location>
        <begin position="136"/>
        <end position="170"/>
    </location>
</feature>
<dbReference type="EMBL" id="BAMV01000011">
    <property type="protein sequence ID" value="GAN60387.1"/>
    <property type="molecule type" value="Genomic_DNA"/>
</dbReference>
<dbReference type="Gene3D" id="1.10.10.10">
    <property type="entry name" value="Winged helix-like DNA-binding domain superfamily/Winged helix DNA-binding domain"/>
    <property type="match status" value="1"/>
</dbReference>